<gene>
    <name evidence="2" type="ORF">J3R30DRAFT_1339069</name>
</gene>
<keyword evidence="1" id="KW-0812">Transmembrane</keyword>
<accession>A0A9W9DT84</accession>
<dbReference type="Proteomes" id="UP001150266">
    <property type="component" value="Unassembled WGS sequence"/>
</dbReference>
<evidence type="ECO:0000313" key="3">
    <source>
        <dbReference type="Proteomes" id="UP001150266"/>
    </source>
</evidence>
<feature type="transmembrane region" description="Helical" evidence="1">
    <location>
        <begin position="61"/>
        <end position="79"/>
    </location>
</feature>
<keyword evidence="1" id="KW-0472">Membrane</keyword>
<keyword evidence="3" id="KW-1185">Reference proteome</keyword>
<protein>
    <submittedName>
        <fullName evidence="2">Uncharacterized protein</fullName>
    </submittedName>
</protein>
<organism evidence="2 3">
    <name type="scientific">Lentinula aciculospora</name>
    <dbReference type="NCBI Taxonomy" id="153920"/>
    <lineage>
        <taxon>Eukaryota</taxon>
        <taxon>Fungi</taxon>
        <taxon>Dikarya</taxon>
        <taxon>Basidiomycota</taxon>
        <taxon>Agaricomycotina</taxon>
        <taxon>Agaricomycetes</taxon>
        <taxon>Agaricomycetidae</taxon>
        <taxon>Agaricales</taxon>
        <taxon>Marasmiineae</taxon>
        <taxon>Omphalotaceae</taxon>
        <taxon>Lentinula</taxon>
    </lineage>
</organism>
<evidence type="ECO:0000256" key="1">
    <source>
        <dbReference type="SAM" id="Phobius"/>
    </source>
</evidence>
<name>A0A9W9DT84_9AGAR</name>
<comment type="caution">
    <text evidence="2">The sequence shown here is derived from an EMBL/GenBank/DDBJ whole genome shotgun (WGS) entry which is preliminary data.</text>
</comment>
<keyword evidence="1" id="KW-1133">Transmembrane helix</keyword>
<feature type="transmembrane region" description="Helical" evidence="1">
    <location>
        <begin position="31"/>
        <end position="49"/>
    </location>
</feature>
<evidence type="ECO:0000313" key="2">
    <source>
        <dbReference type="EMBL" id="KAJ4485295.1"/>
    </source>
</evidence>
<sequence length="170" mass="19163">MTTTDSNETVDVGAVVFGVTEPTFVLEMFELLFYGVYTLLFGLYIYLQIHQRGRQRYYQISLLLLYLLATAAVAVSILIEKEMTLFTLDITFTDNLNDTYVASHFITYADLTVAANAIYVVANIIADALLLYRCYIVWGSRNGSCEEERRPIVDVSGGRKYLPPGSGYHL</sequence>
<dbReference type="AlphaFoldDB" id="A0A9W9DT84"/>
<feature type="transmembrane region" description="Helical" evidence="1">
    <location>
        <begin position="113"/>
        <end position="132"/>
    </location>
</feature>
<reference evidence="2" key="1">
    <citation type="submission" date="2022-08" db="EMBL/GenBank/DDBJ databases">
        <title>A Global Phylogenomic Analysis of the Shiitake Genus Lentinula.</title>
        <authorList>
            <consortium name="DOE Joint Genome Institute"/>
            <person name="Sierra-Patev S."/>
            <person name="Min B."/>
            <person name="Naranjo-Ortiz M."/>
            <person name="Looney B."/>
            <person name="Konkel Z."/>
            <person name="Slot J.C."/>
            <person name="Sakamoto Y."/>
            <person name="Steenwyk J.L."/>
            <person name="Rokas A."/>
            <person name="Carro J."/>
            <person name="Camarero S."/>
            <person name="Ferreira P."/>
            <person name="Molpeceres G."/>
            <person name="Ruiz-Duenas F.J."/>
            <person name="Serrano A."/>
            <person name="Henrissat B."/>
            <person name="Drula E."/>
            <person name="Hughes K.W."/>
            <person name="Mata J.L."/>
            <person name="Ishikawa N.K."/>
            <person name="Vargas-Isla R."/>
            <person name="Ushijima S."/>
            <person name="Smith C.A."/>
            <person name="Ahrendt S."/>
            <person name="Andreopoulos W."/>
            <person name="He G."/>
            <person name="Labutti K."/>
            <person name="Lipzen A."/>
            <person name="Ng V."/>
            <person name="Riley R."/>
            <person name="Sandor L."/>
            <person name="Barry K."/>
            <person name="Martinez A.T."/>
            <person name="Xiao Y."/>
            <person name="Gibbons J.G."/>
            <person name="Terashima K."/>
            <person name="Grigoriev I.V."/>
            <person name="Hibbett D.S."/>
        </authorList>
    </citation>
    <scope>NUCLEOTIDE SEQUENCE</scope>
    <source>
        <strain evidence="2">JLM2183</strain>
    </source>
</reference>
<proteinExistence type="predicted"/>
<dbReference type="EMBL" id="JAOTPV010000003">
    <property type="protein sequence ID" value="KAJ4485295.1"/>
    <property type="molecule type" value="Genomic_DNA"/>
</dbReference>
<dbReference type="OrthoDB" id="3039972at2759"/>